<dbReference type="PANTHER" id="PTHR10961:SF37">
    <property type="entry name" value="FAD DEPENDENT OXIDOREDUCTASE DOMAIN-CONTAINING PROTEIN"/>
    <property type="match status" value="1"/>
</dbReference>
<dbReference type="InterPro" id="IPR045170">
    <property type="entry name" value="MTOX"/>
</dbReference>
<organism evidence="8 9">
    <name type="scientific">Dendryphion nanum</name>
    <dbReference type="NCBI Taxonomy" id="256645"/>
    <lineage>
        <taxon>Eukaryota</taxon>
        <taxon>Fungi</taxon>
        <taxon>Dikarya</taxon>
        <taxon>Ascomycota</taxon>
        <taxon>Pezizomycotina</taxon>
        <taxon>Dothideomycetes</taxon>
        <taxon>Pleosporomycetidae</taxon>
        <taxon>Pleosporales</taxon>
        <taxon>Torulaceae</taxon>
        <taxon>Dendryphion</taxon>
    </lineage>
</organism>
<comment type="similarity">
    <text evidence="2">Belongs to the MSOX/MTOX family.</text>
</comment>
<feature type="domain" description="FAD dependent oxidoreductase" evidence="7">
    <location>
        <begin position="6"/>
        <end position="387"/>
    </location>
</feature>
<evidence type="ECO:0000256" key="6">
    <source>
        <dbReference type="SAM" id="MobiDB-lite"/>
    </source>
</evidence>
<evidence type="ECO:0000259" key="7">
    <source>
        <dbReference type="Pfam" id="PF01266"/>
    </source>
</evidence>
<dbReference type="SUPFAM" id="SSF51905">
    <property type="entry name" value="FAD/NAD(P)-binding domain"/>
    <property type="match status" value="1"/>
</dbReference>
<reference evidence="8" key="1">
    <citation type="journal article" date="2021" name="Nat. Commun.">
        <title>Genetic determinants of endophytism in the Arabidopsis root mycobiome.</title>
        <authorList>
            <person name="Mesny F."/>
            <person name="Miyauchi S."/>
            <person name="Thiergart T."/>
            <person name="Pickel B."/>
            <person name="Atanasova L."/>
            <person name="Karlsson M."/>
            <person name="Huettel B."/>
            <person name="Barry K.W."/>
            <person name="Haridas S."/>
            <person name="Chen C."/>
            <person name="Bauer D."/>
            <person name="Andreopoulos W."/>
            <person name="Pangilinan J."/>
            <person name="LaButti K."/>
            <person name="Riley R."/>
            <person name="Lipzen A."/>
            <person name="Clum A."/>
            <person name="Drula E."/>
            <person name="Henrissat B."/>
            <person name="Kohler A."/>
            <person name="Grigoriev I.V."/>
            <person name="Martin F.M."/>
            <person name="Hacquard S."/>
        </authorList>
    </citation>
    <scope>NUCLEOTIDE SEQUENCE</scope>
    <source>
        <strain evidence="8">MPI-CAGE-CH-0243</strain>
    </source>
</reference>
<proteinExistence type="inferred from homology"/>
<dbReference type="PANTHER" id="PTHR10961">
    <property type="entry name" value="PEROXISOMAL SARCOSINE OXIDASE"/>
    <property type="match status" value="1"/>
</dbReference>
<dbReference type="Pfam" id="PF01266">
    <property type="entry name" value="DAO"/>
    <property type="match status" value="1"/>
</dbReference>
<dbReference type="Gene3D" id="3.30.9.10">
    <property type="entry name" value="D-Amino Acid Oxidase, subunit A, domain 2"/>
    <property type="match status" value="1"/>
</dbReference>
<dbReference type="InterPro" id="IPR036188">
    <property type="entry name" value="FAD/NAD-bd_sf"/>
</dbReference>
<evidence type="ECO:0000256" key="1">
    <source>
        <dbReference type="ARBA" id="ARBA00001974"/>
    </source>
</evidence>
<keyword evidence="9" id="KW-1185">Reference proteome</keyword>
<comment type="cofactor">
    <cofactor evidence="1">
        <name>FAD</name>
        <dbReference type="ChEBI" id="CHEBI:57692"/>
    </cofactor>
</comment>
<evidence type="ECO:0000256" key="3">
    <source>
        <dbReference type="ARBA" id="ARBA00022630"/>
    </source>
</evidence>
<evidence type="ECO:0000313" key="9">
    <source>
        <dbReference type="Proteomes" id="UP000700596"/>
    </source>
</evidence>
<keyword evidence="4" id="KW-0274">FAD</keyword>
<dbReference type="Gene3D" id="3.50.50.60">
    <property type="entry name" value="FAD/NAD(P)-binding domain"/>
    <property type="match status" value="1"/>
</dbReference>
<evidence type="ECO:0000313" key="8">
    <source>
        <dbReference type="EMBL" id="KAH7119712.1"/>
    </source>
</evidence>
<evidence type="ECO:0000256" key="2">
    <source>
        <dbReference type="ARBA" id="ARBA00010989"/>
    </source>
</evidence>
<protein>
    <submittedName>
        <fullName evidence="8">Fructosyl amino acid oxidase</fullName>
    </submittedName>
</protein>
<gene>
    <name evidence="8" type="ORF">B0J11DRAFT_439700</name>
</gene>
<dbReference type="Proteomes" id="UP000700596">
    <property type="component" value="Unassembled WGS sequence"/>
</dbReference>
<dbReference type="AlphaFoldDB" id="A0A9P9DIP7"/>
<accession>A0A9P9DIP7</accession>
<dbReference type="GO" id="GO:0008115">
    <property type="term" value="F:sarcosine oxidase activity"/>
    <property type="evidence" value="ECO:0007669"/>
    <property type="project" value="TreeGrafter"/>
</dbReference>
<evidence type="ECO:0000256" key="5">
    <source>
        <dbReference type="ARBA" id="ARBA00023002"/>
    </source>
</evidence>
<comment type="caution">
    <text evidence="8">The sequence shown here is derived from an EMBL/GenBank/DDBJ whole genome shotgun (WGS) entry which is preliminary data.</text>
</comment>
<sequence>MEEPTILIVGAGTFGTSTAYHLAQRYKDPSRVTIIDRWAPDDNCEKHAAAIDVNRIIRTDYESPLYCNLANEAIHSWFWTLELGHFFHKTGWVVIDEDDSGYKANVKKTFQNRGSDYTTELPVQELAERWEVFRGLETKGHGTAYTNPEAGWCDAAKATANFMAAAEKRGVKRVTGEVAQLLFDSGRKRVLGVRTTDGHSFTADKIILATGAWTSSLCSPIEDALKITETDRIERQIQAVGRLSAYYTLSTDEADRLESTGLPILVYGQRGVLMPPSSQNRTLKVNDLKTEFVNTKTTGSGHKISVPSVRSQNDVPEKLKRETESLLTYLMPKFAQERKPDRWRICWDAKTPTDDWLMCKHPHPGLDNLYLAVGGSFHSYKFMPNAGNNGEEKDKAWKWKAGKELESTEGKELGSKAKNVRRPELRDFEEGARLSRL</sequence>
<dbReference type="GO" id="GO:0051698">
    <property type="term" value="F:saccharopine oxidase activity"/>
    <property type="evidence" value="ECO:0007669"/>
    <property type="project" value="TreeGrafter"/>
</dbReference>
<evidence type="ECO:0000256" key="4">
    <source>
        <dbReference type="ARBA" id="ARBA00022827"/>
    </source>
</evidence>
<dbReference type="GO" id="GO:0050660">
    <property type="term" value="F:flavin adenine dinucleotide binding"/>
    <property type="evidence" value="ECO:0007669"/>
    <property type="project" value="InterPro"/>
</dbReference>
<dbReference type="OrthoDB" id="2219495at2759"/>
<dbReference type="InterPro" id="IPR006076">
    <property type="entry name" value="FAD-dep_OxRdtase"/>
</dbReference>
<keyword evidence="3" id="KW-0285">Flavoprotein</keyword>
<dbReference type="EMBL" id="JAGMWT010000011">
    <property type="protein sequence ID" value="KAH7119712.1"/>
    <property type="molecule type" value="Genomic_DNA"/>
</dbReference>
<feature type="region of interest" description="Disordered" evidence="6">
    <location>
        <begin position="406"/>
        <end position="437"/>
    </location>
</feature>
<keyword evidence="5" id="KW-0560">Oxidoreductase</keyword>
<name>A0A9P9DIP7_9PLEO</name>